<evidence type="ECO:0000256" key="1">
    <source>
        <dbReference type="ARBA" id="ARBA00004477"/>
    </source>
</evidence>
<comment type="subcellular location">
    <subcellularLocation>
        <location evidence="1">Endoplasmic reticulum membrane</location>
        <topology evidence="1">Multi-pass membrane protein</topology>
    </subcellularLocation>
</comment>
<evidence type="ECO:0000256" key="3">
    <source>
        <dbReference type="ARBA" id="ARBA00005316"/>
    </source>
</evidence>
<evidence type="ECO:0000256" key="8">
    <source>
        <dbReference type="ARBA" id="ARBA00023136"/>
    </source>
</evidence>
<feature type="transmembrane region" description="Helical" evidence="11">
    <location>
        <begin position="40"/>
        <end position="60"/>
    </location>
</feature>
<keyword evidence="7 11" id="KW-1133">Transmembrane helix</keyword>
<evidence type="ECO:0000313" key="13">
    <source>
        <dbReference type="Proteomes" id="UP001165120"/>
    </source>
</evidence>
<comment type="caution">
    <text evidence="12">The sequence shown here is derived from an EMBL/GenBank/DDBJ whole genome shotgun (WGS) entry which is preliminary data.</text>
</comment>
<keyword evidence="4" id="KW-0337">GPI-anchor biosynthesis</keyword>
<evidence type="ECO:0000256" key="9">
    <source>
        <dbReference type="ARBA" id="ARBA00023180"/>
    </source>
</evidence>
<keyword evidence="9" id="KW-0325">Glycoprotein</keyword>
<evidence type="ECO:0000256" key="11">
    <source>
        <dbReference type="SAM" id="Phobius"/>
    </source>
</evidence>
<evidence type="ECO:0000256" key="10">
    <source>
        <dbReference type="SAM" id="MobiDB-lite"/>
    </source>
</evidence>
<dbReference type="AlphaFoldDB" id="A0A9W6T671"/>
<feature type="region of interest" description="Disordered" evidence="10">
    <location>
        <begin position="1"/>
        <end position="22"/>
    </location>
</feature>
<comment type="similarity">
    <text evidence="3">Belongs to the PIGS family.</text>
</comment>
<organism evidence="12 13">
    <name type="scientific">Candida boidinii</name>
    <name type="common">Yeast</name>
    <dbReference type="NCBI Taxonomy" id="5477"/>
    <lineage>
        <taxon>Eukaryota</taxon>
        <taxon>Fungi</taxon>
        <taxon>Dikarya</taxon>
        <taxon>Ascomycota</taxon>
        <taxon>Saccharomycotina</taxon>
        <taxon>Pichiomycetes</taxon>
        <taxon>Pichiales</taxon>
        <taxon>Pichiaceae</taxon>
        <taxon>Ogataea</taxon>
        <taxon>Ogataea/Candida clade</taxon>
    </lineage>
</organism>
<feature type="compositionally biased region" description="Basic and acidic residues" evidence="10">
    <location>
        <begin position="7"/>
        <end position="19"/>
    </location>
</feature>
<dbReference type="GO" id="GO:0006506">
    <property type="term" value="P:GPI anchor biosynthetic process"/>
    <property type="evidence" value="ECO:0007669"/>
    <property type="project" value="UniProtKB-KW"/>
</dbReference>
<keyword evidence="8 11" id="KW-0472">Membrane</keyword>
<keyword evidence="13" id="KW-1185">Reference proteome</keyword>
<sequence length="526" mass="59737">MSSVQPEKSEKPADNDKSKTAVSYHKVPSAQIKASLRTSLWIIFSMVSIASVVGIPLWYLTTTVPKAEIPHTEIANVNELINHTNEIKFNIPIYLDVPSPLKGMIKETQEIIDKELHNLGIDEYWNLELLFGKGDPSDYKLNLEMVESEKYEDNTVESNESIFISPFDRSVKLFISDKIISHNKVPDFISKVLINLVFSEEIKLFKEFKNVTGIAEEANSVSVQYAPKFHIVLNLLNGGVDPVSWNIEEISPIFIRYLNELKQFANFTLDAQLESYNSISNDINIHWDNESSHHILDMKDTSKFIDYSEWGLDRQTDLVPTINLVAYIPDSKYFPLQIEDSPTNSFIVPQWGGLQILNIDTSVSQSTHLDKDVLLPVLETFTSQLFHLLGAPKNPKSLPIRIDIMTRLQILKNLKTAANNLLSLSKLVKQLDNISIPDFTLIKIGDAMKEINLSIEFLHKNDWSSANFHSAKAAIFADESFFQKDMVQQLYFPDEHKMAIYVPLLGPLISLTAVGLCKTIIEYFKD</sequence>
<dbReference type="PANTHER" id="PTHR21072">
    <property type="entry name" value="GPI TRANSAMIDASE COMPONENT PIG-S"/>
    <property type="match status" value="1"/>
</dbReference>
<accession>A0A9W6T671</accession>
<evidence type="ECO:0000313" key="12">
    <source>
        <dbReference type="EMBL" id="GME74223.1"/>
    </source>
</evidence>
<keyword evidence="6" id="KW-0256">Endoplasmic reticulum</keyword>
<dbReference type="GO" id="GO:0016255">
    <property type="term" value="P:attachment of GPI anchor to protein"/>
    <property type="evidence" value="ECO:0007669"/>
    <property type="project" value="InterPro"/>
</dbReference>
<dbReference type="Pfam" id="PF10510">
    <property type="entry name" value="PIG-S"/>
    <property type="match status" value="1"/>
</dbReference>
<evidence type="ECO:0000256" key="7">
    <source>
        <dbReference type="ARBA" id="ARBA00022989"/>
    </source>
</evidence>
<dbReference type="EMBL" id="BSXN01001721">
    <property type="protein sequence ID" value="GME74223.1"/>
    <property type="molecule type" value="Genomic_DNA"/>
</dbReference>
<evidence type="ECO:0000256" key="6">
    <source>
        <dbReference type="ARBA" id="ARBA00022824"/>
    </source>
</evidence>
<name>A0A9W6T671_CANBO</name>
<dbReference type="GO" id="GO:0042765">
    <property type="term" value="C:GPI-anchor transamidase complex"/>
    <property type="evidence" value="ECO:0007669"/>
    <property type="project" value="InterPro"/>
</dbReference>
<dbReference type="InterPro" id="IPR019540">
    <property type="entry name" value="PtdIno-glycan_biosynth_class_S"/>
</dbReference>
<protein>
    <submittedName>
        <fullName evidence="12">Unnamed protein product</fullName>
    </submittedName>
</protein>
<proteinExistence type="inferred from homology"/>
<dbReference type="PANTHER" id="PTHR21072:SF13">
    <property type="entry name" value="GPI TRANSAMIDASE COMPONENT PIG-S"/>
    <property type="match status" value="1"/>
</dbReference>
<evidence type="ECO:0000256" key="2">
    <source>
        <dbReference type="ARBA" id="ARBA00004687"/>
    </source>
</evidence>
<keyword evidence="5 11" id="KW-0812">Transmembrane</keyword>
<reference evidence="12" key="1">
    <citation type="submission" date="2023-04" db="EMBL/GenBank/DDBJ databases">
        <title>Candida boidinii NBRC 10035.</title>
        <authorList>
            <person name="Ichikawa N."/>
            <person name="Sato H."/>
            <person name="Tonouchi N."/>
        </authorList>
    </citation>
    <scope>NUCLEOTIDE SEQUENCE</scope>
    <source>
        <strain evidence="12">NBRC 10035</strain>
    </source>
</reference>
<gene>
    <name evidence="12" type="ORF">Cboi02_000433800</name>
</gene>
<dbReference type="Proteomes" id="UP001165120">
    <property type="component" value="Unassembled WGS sequence"/>
</dbReference>
<comment type="pathway">
    <text evidence="2">Glycolipid biosynthesis; glycosylphosphatidylinositol-anchor biosynthesis.</text>
</comment>
<evidence type="ECO:0000256" key="4">
    <source>
        <dbReference type="ARBA" id="ARBA00022502"/>
    </source>
</evidence>
<evidence type="ECO:0000256" key="5">
    <source>
        <dbReference type="ARBA" id="ARBA00022692"/>
    </source>
</evidence>